<evidence type="ECO:0000259" key="7">
    <source>
        <dbReference type="PROSITE" id="PS50850"/>
    </source>
</evidence>
<feature type="transmembrane region" description="Helical" evidence="6">
    <location>
        <begin position="123"/>
        <end position="144"/>
    </location>
</feature>
<evidence type="ECO:0000256" key="1">
    <source>
        <dbReference type="ARBA" id="ARBA00004651"/>
    </source>
</evidence>
<protein>
    <submittedName>
        <fullName evidence="8">Galactarate transporter</fullName>
    </submittedName>
</protein>
<evidence type="ECO:0000313" key="8">
    <source>
        <dbReference type="EMBL" id="CAH0219878.1"/>
    </source>
</evidence>
<dbReference type="GO" id="GO:0005886">
    <property type="term" value="C:plasma membrane"/>
    <property type="evidence" value="ECO:0007669"/>
    <property type="project" value="UniProtKB-SubCell"/>
</dbReference>
<evidence type="ECO:0000256" key="4">
    <source>
        <dbReference type="ARBA" id="ARBA00022989"/>
    </source>
</evidence>
<accession>A0A9W4KWX0</accession>
<name>A0A9W4KWX0_9BACI</name>
<evidence type="ECO:0000256" key="5">
    <source>
        <dbReference type="ARBA" id="ARBA00023136"/>
    </source>
</evidence>
<comment type="subcellular location">
    <subcellularLocation>
        <location evidence="1">Cell membrane</location>
        <topology evidence="1">Multi-pass membrane protein</topology>
    </subcellularLocation>
</comment>
<dbReference type="GO" id="GO:0022857">
    <property type="term" value="F:transmembrane transporter activity"/>
    <property type="evidence" value="ECO:0007669"/>
    <property type="project" value="InterPro"/>
</dbReference>
<dbReference type="AlphaFoldDB" id="A0A9W4KWX0"/>
<feature type="transmembrane region" description="Helical" evidence="6">
    <location>
        <begin position="90"/>
        <end position="117"/>
    </location>
</feature>
<evidence type="ECO:0000256" key="6">
    <source>
        <dbReference type="SAM" id="Phobius"/>
    </source>
</evidence>
<dbReference type="PROSITE" id="PS50850">
    <property type="entry name" value="MFS"/>
    <property type="match status" value="1"/>
</dbReference>
<dbReference type="InterPro" id="IPR036259">
    <property type="entry name" value="MFS_trans_sf"/>
</dbReference>
<gene>
    <name evidence="8" type="primary">garP_1</name>
    <name evidence="8" type="ORF">SRABI133_02370</name>
</gene>
<keyword evidence="2" id="KW-0813">Transport</keyword>
<organism evidence="8 9">
    <name type="scientific">Peribacillus simplex</name>
    <dbReference type="NCBI Taxonomy" id="1478"/>
    <lineage>
        <taxon>Bacteria</taxon>
        <taxon>Bacillati</taxon>
        <taxon>Bacillota</taxon>
        <taxon>Bacilli</taxon>
        <taxon>Bacillales</taxon>
        <taxon>Bacillaceae</taxon>
        <taxon>Peribacillus</taxon>
    </lineage>
</organism>
<reference evidence="8" key="1">
    <citation type="submission" date="2021-11" db="EMBL/GenBank/DDBJ databases">
        <authorList>
            <person name="Bulgarelli D."/>
        </authorList>
    </citation>
    <scope>NUCLEOTIDE SEQUENCE</scope>
    <source>
        <strain evidence="8">Bi133</strain>
    </source>
</reference>
<dbReference type="SUPFAM" id="SSF103473">
    <property type="entry name" value="MFS general substrate transporter"/>
    <property type="match status" value="1"/>
</dbReference>
<keyword evidence="4 6" id="KW-1133">Transmembrane helix</keyword>
<dbReference type="Gene3D" id="1.20.1250.20">
    <property type="entry name" value="MFS general substrate transporter like domains"/>
    <property type="match status" value="1"/>
</dbReference>
<feature type="domain" description="Major facilitator superfamily (MFS) profile" evidence="7">
    <location>
        <begin position="1"/>
        <end position="149"/>
    </location>
</feature>
<dbReference type="Proteomes" id="UP000789326">
    <property type="component" value="Unassembled WGS sequence"/>
</dbReference>
<dbReference type="EMBL" id="CAKKMG010000027">
    <property type="protein sequence ID" value="CAH0219878.1"/>
    <property type="molecule type" value="Genomic_DNA"/>
</dbReference>
<evidence type="ECO:0000313" key="9">
    <source>
        <dbReference type="Proteomes" id="UP000789326"/>
    </source>
</evidence>
<evidence type="ECO:0000256" key="2">
    <source>
        <dbReference type="ARBA" id="ARBA00022448"/>
    </source>
</evidence>
<keyword evidence="5 6" id="KW-0472">Membrane</keyword>
<dbReference type="RefSeq" id="WP_230302036.1">
    <property type="nucleotide sequence ID" value="NZ_CAKKMG010000027.1"/>
</dbReference>
<evidence type="ECO:0000256" key="3">
    <source>
        <dbReference type="ARBA" id="ARBA00022692"/>
    </source>
</evidence>
<dbReference type="InterPro" id="IPR020846">
    <property type="entry name" value="MFS_dom"/>
</dbReference>
<proteinExistence type="predicted"/>
<keyword evidence="3 6" id="KW-0812">Transmembrane</keyword>
<sequence length="157" mass="16783">MMDLLGKLVNKPIAALLGDGGIQRTEVPFLGQDLQHRYLITGFLLSSTIVLANFTSNIFLLILIMSIAFFAKGLAGLTWSLVGDMAPKELIGLTGGIFNTIGNIAGIVTPLVIGFILAKTNSFSGALIFVASVLFVGALSYIFIVNKPERIILIDKN</sequence>
<feature type="transmembrane region" description="Helical" evidence="6">
    <location>
        <begin position="38"/>
        <end position="70"/>
    </location>
</feature>
<comment type="caution">
    <text evidence="8">The sequence shown here is derived from an EMBL/GenBank/DDBJ whole genome shotgun (WGS) entry which is preliminary data.</text>
</comment>